<dbReference type="Proteomes" id="UP000011602">
    <property type="component" value="Unassembled WGS sequence"/>
</dbReference>
<dbReference type="AlphaFoldDB" id="L9WHM6"/>
<evidence type="ECO:0000313" key="3">
    <source>
        <dbReference type="Proteomes" id="UP000011602"/>
    </source>
</evidence>
<dbReference type="RefSeq" id="WP_007261475.1">
    <property type="nucleotide sequence ID" value="NZ_AOHZ01000106.1"/>
</dbReference>
<reference evidence="2 3" key="1">
    <citation type="journal article" date="2014" name="PLoS Genet.">
        <title>Phylogenetically driven sequencing of extremely halophilic archaea reveals strategies for static and dynamic osmo-response.</title>
        <authorList>
            <person name="Becker E.A."/>
            <person name="Seitzer P.M."/>
            <person name="Tritt A."/>
            <person name="Larsen D."/>
            <person name="Krusor M."/>
            <person name="Yao A.I."/>
            <person name="Wu D."/>
            <person name="Madern D."/>
            <person name="Eisen J.A."/>
            <person name="Darling A.E."/>
            <person name="Facciotti M.T."/>
        </authorList>
    </citation>
    <scope>NUCLEOTIDE SEQUENCE [LARGE SCALE GENOMIC DNA]</scope>
    <source>
        <strain evidence="2 3">JCM 12255</strain>
    </source>
</reference>
<dbReference type="InterPro" id="IPR007160">
    <property type="entry name" value="DUF362"/>
</dbReference>
<dbReference type="EMBL" id="AOHZ01000106">
    <property type="protein sequence ID" value="ELY48944.1"/>
    <property type="molecule type" value="Genomic_DNA"/>
</dbReference>
<protein>
    <recommendedName>
        <fullName evidence="1">DUF362 domain-containing protein</fullName>
    </recommendedName>
</protein>
<evidence type="ECO:0000313" key="2">
    <source>
        <dbReference type="EMBL" id="ELY48944.1"/>
    </source>
</evidence>
<dbReference type="eggNOG" id="arCOG02447">
    <property type="taxonomic scope" value="Archaea"/>
</dbReference>
<accession>L9WHM6</accession>
<name>L9WHM6_9EURY</name>
<keyword evidence="3" id="KW-1185">Reference proteome</keyword>
<gene>
    <name evidence="2" type="ORF">C493_21146</name>
</gene>
<sequence length="312" mass="32886">MSVHLAGVETPNRQGGWAPDVDRRLATLESPIRSVLEGHASSLTAGDRITLVPDTHYPFHPSSGMVTDPAVVGSIADRLSDWTDAEIGIAGATDDRIAFDRTAEYLGYPAIADRFDADLVDLADDDHRDTVVTVGDERVSIAVPERLLESTVVLVPTLRPTEDGPVSGGLRTLGRLVGSVADADDAAVAAERAVKPDLSVLDATIAYGGDPVAADALFAGPAAQIDAVGSSLLSRAVEEDPVLRRTVEAAEESVTVESVTDEPAVDLASLRRRIPEGGLPPRDEVNPLVTTAYRVYAAVAGDAVPPQFTQRR</sequence>
<dbReference type="PATRIC" id="fig|1227499.3.peg.4337"/>
<feature type="domain" description="DUF362" evidence="1">
    <location>
        <begin position="53"/>
        <end position="210"/>
    </location>
</feature>
<organism evidence="2 3">
    <name type="scientific">Natronolimnohabitans innermongolicus JCM 12255</name>
    <dbReference type="NCBI Taxonomy" id="1227499"/>
    <lineage>
        <taxon>Archaea</taxon>
        <taxon>Methanobacteriati</taxon>
        <taxon>Methanobacteriota</taxon>
        <taxon>Stenosarchaea group</taxon>
        <taxon>Halobacteria</taxon>
        <taxon>Halobacteriales</taxon>
        <taxon>Natrialbaceae</taxon>
        <taxon>Natronolimnohabitans</taxon>
    </lineage>
</organism>
<dbReference type="STRING" id="1227499.C493_21146"/>
<evidence type="ECO:0000259" key="1">
    <source>
        <dbReference type="Pfam" id="PF04015"/>
    </source>
</evidence>
<dbReference type="Pfam" id="PF04015">
    <property type="entry name" value="DUF362"/>
    <property type="match status" value="1"/>
</dbReference>
<dbReference type="OrthoDB" id="346231at2157"/>
<comment type="caution">
    <text evidence="2">The sequence shown here is derived from an EMBL/GenBank/DDBJ whole genome shotgun (WGS) entry which is preliminary data.</text>
</comment>
<proteinExistence type="predicted"/>